<feature type="domain" description="MacB-like periplasmic core" evidence="8">
    <location>
        <begin position="33"/>
        <end position="282"/>
    </location>
</feature>
<evidence type="ECO:0000256" key="6">
    <source>
        <dbReference type="SAM" id="Phobius"/>
    </source>
</evidence>
<evidence type="ECO:0000256" key="2">
    <source>
        <dbReference type="ARBA" id="ARBA00022475"/>
    </source>
</evidence>
<keyword evidence="5 6" id="KW-0472">Membrane</keyword>
<feature type="transmembrane region" description="Helical" evidence="6">
    <location>
        <begin position="454"/>
        <end position="477"/>
    </location>
</feature>
<dbReference type="AlphaFoldDB" id="A0A3N1XF35"/>
<feature type="transmembrane region" description="Helical" evidence="6">
    <location>
        <begin position="323"/>
        <end position="344"/>
    </location>
</feature>
<reference evidence="9 10" key="1">
    <citation type="submission" date="2018-11" db="EMBL/GenBank/DDBJ databases">
        <title>Genomic Encyclopedia of Type Strains, Phase IV (KMG-IV): sequencing the most valuable type-strain genomes for metagenomic binning, comparative biology and taxonomic classification.</title>
        <authorList>
            <person name="Goeker M."/>
        </authorList>
    </citation>
    <scope>NUCLEOTIDE SEQUENCE [LARGE SCALE GENOMIC DNA]</scope>
    <source>
        <strain evidence="9 10">DSM 26537</strain>
    </source>
</reference>
<feature type="transmembrane region" description="Helical" evidence="6">
    <location>
        <begin position="364"/>
        <end position="386"/>
    </location>
</feature>
<keyword evidence="3 6" id="KW-0812">Transmembrane</keyword>
<dbReference type="InterPro" id="IPR025857">
    <property type="entry name" value="MacB_PCD"/>
</dbReference>
<evidence type="ECO:0000259" key="7">
    <source>
        <dbReference type="Pfam" id="PF02687"/>
    </source>
</evidence>
<protein>
    <submittedName>
        <fullName evidence="9">ABC-type lipoprotein release transport system permease subunit</fullName>
    </submittedName>
</protein>
<evidence type="ECO:0000256" key="5">
    <source>
        <dbReference type="ARBA" id="ARBA00023136"/>
    </source>
</evidence>
<evidence type="ECO:0000313" key="9">
    <source>
        <dbReference type="EMBL" id="ROR25333.1"/>
    </source>
</evidence>
<dbReference type="PANTHER" id="PTHR30572">
    <property type="entry name" value="MEMBRANE COMPONENT OF TRANSPORTER-RELATED"/>
    <property type="match status" value="1"/>
</dbReference>
<gene>
    <name evidence="9" type="ORF">EDD66_11195</name>
</gene>
<sequence>MSAVLNRVLHSITYNKKKNFIKILSFSVLFYLIIVMGASSFSSKEQVKELKNSIANAVTIFKTPLGELQAYDNFTKDEIEKITNDSAINKINITSIDTADFVNIEPVMEEGTKEYWESYQLPLPEGCTLFGITNSESCVMFAGAGLVLTKGTDITQKEDGKKVALISEELARKNSLALGSKITVCLPETNWKTLKEVYGEDFDEYFSIQTLELTVRGIFKFPDWQEKSTVPYEYQGNFVFVPQGTLTAYGKEQGTSFYMPKQVSVYLKDLSQVEEYITRIKERLGKQTLTQHGETVEYIYKWDKDWIDIVARPMNEIGRMTQVVTIIISVSTYIIMLLVSAFVLKGRKREFGILMSMGESKKKIIAQVILEELFLIFAALCLALLLGSATKNYVGSIIVGQSAKQTNTQLEQKQELFKLEGEQEGLFLKNILEHKSDLVKAKEQLAVSFYTKNMMIFMGLGIIFVLISLIPQMLFFLKQSPIKLLLSKW</sequence>
<keyword evidence="2" id="KW-1003">Cell membrane</keyword>
<dbReference type="GO" id="GO:0005886">
    <property type="term" value="C:plasma membrane"/>
    <property type="evidence" value="ECO:0007669"/>
    <property type="project" value="UniProtKB-SubCell"/>
</dbReference>
<feature type="domain" description="ABC3 transporter permease C-terminal" evidence="7">
    <location>
        <begin position="324"/>
        <end position="481"/>
    </location>
</feature>
<evidence type="ECO:0000313" key="10">
    <source>
        <dbReference type="Proteomes" id="UP000273083"/>
    </source>
</evidence>
<accession>A0A3N1XF35</accession>
<dbReference type="RefSeq" id="WP_170164386.1">
    <property type="nucleotide sequence ID" value="NZ_RJVG01000011.1"/>
</dbReference>
<organism evidence="9 10">
    <name type="scientific">Mobilisporobacter senegalensis</name>
    <dbReference type="NCBI Taxonomy" id="1329262"/>
    <lineage>
        <taxon>Bacteria</taxon>
        <taxon>Bacillati</taxon>
        <taxon>Bacillota</taxon>
        <taxon>Clostridia</taxon>
        <taxon>Lachnospirales</taxon>
        <taxon>Lachnospiraceae</taxon>
        <taxon>Mobilisporobacter</taxon>
    </lineage>
</organism>
<evidence type="ECO:0000256" key="3">
    <source>
        <dbReference type="ARBA" id="ARBA00022692"/>
    </source>
</evidence>
<keyword evidence="4 6" id="KW-1133">Transmembrane helix</keyword>
<evidence type="ECO:0000259" key="8">
    <source>
        <dbReference type="Pfam" id="PF12704"/>
    </source>
</evidence>
<dbReference type="PANTHER" id="PTHR30572:SF9">
    <property type="entry name" value="ABC TRANSPORTER PERMEASE PROTEIN"/>
    <property type="match status" value="1"/>
</dbReference>
<feature type="transmembrane region" description="Helical" evidence="6">
    <location>
        <begin position="20"/>
        <end position="41"/>
    </location>
</feature>
<keyword evidence="10" id="KW-1185">Reference proteome</keyword>
<comment type="caution">
    <text evidence="9">The sequence shown here is derived from an EMBL/GenBank/DDBJ whole genome shotgun (WGS) entry which is preliminary data.</text>
</comment>
<dbReference type="GO" id="GO:0022857">
    <property type="term" value="F:transmembrane transporter activity"/>
    <property type="evidence" value="ECO:0007669"/>
    <property type="project" value="TreeGrafter"/>
</dbReference>
<evidence type="ECO:0000256" key="4">
    <source>
        <dbReference type="ARBA" id="ARBA00022989"/>
    </source>
</evidence>
<dbReference type="Proteomes" id="UP000273083">
    <property type="component" value="Unassembled WGS sequence"/>
</dbReference>
<comment type="subcellular location">
    <subcellularLocation>
        <location evidence="1">Cell membrane</location>
        <topology evidence="1">Multi-pass membrane protein</topology>
    </subcellularLocation>
</comment>
<name>A0A3N1XF35_9FIRM</name>
<dbReference type="Pfam" id="PF02687">
    <property type="entry name" value="FtsX"/>
    <property type="match status" value="1"/>
</dbReference>
<evidence type="ECO:0000256" key="1">
    <source>
        <dbReference type="ARBA" id="ARBA00004651"/>
    </source>
</evidence>
<dbReference type="InterPro" id="IPR050250">
    <property type="entry name" value="Macrolide_Exporter_MacB"/>
</dbReference>
<dbReference type="EMBL" id="RJVG01000011">
    <property type="protein sequence ID" value="ROR25333.1"/>
    <property type="molecule type" value="Genomic_DNA"/>
</dbReference>
<dbReference type="Pfam" id="PF12704">
    <property type="entry name" value="MacB_PCD"/>
    <property type="match status" value="1"/>
</dbReference>
<keyword evidence="9" id="KW-0449">Lipoprotein</keyword>
<proteinExistence type="predicted"/>
<dbReference type="InterPro" id="IPR003838">
    <property type="entry name" value="ABC3_permease_C"/>
</dbReference>